<reference evidence="1 2" key="1">
    <citation type="submission" date="2011-01" db="EMBL/GenBank/DDBJ databases">
        <authorList>
            <person name="Muzny D."/>
            <person name="Qin X."/>
            <person name="Buhay C."/>
            <person name="Dugan-Rocha S."/>
            <person name="Ding Y."/>
            <person name="Chen G."/>
            <person name="Hawes A."/>
            <person name="Holder M."/>
            <person name="Jhangiani S."/>
            <person name="Johnson A."/>
            <person name="Khan Z."/>
            <person name="Li Z."/>
            <person name="Liu W."/>
            <person name="Liu X."/>
            <person name="Perez L."/>
            <person name="Shen H."/>
            <person name="Wang Q."/>
            <person name="Watt J."/>
            <person name="Xi L."/>
            <person name="Xin Y."/>
            <person name="Zhou J."/>
            <person name="Deng J."/>
            <person name="Jiang H."/>
            <person name="Liu Y."/>
            <person name="Qu J."/>
            <person name="Song X.-Z."/>
            <person name="Zhang L."/>
            <person name="Villasana D."/>
            <person name="Johnson A."/>
            <person name="Liu J."/>
            <person name="Liyanage D."/>
            <person name="Lorensuhewa L."/>
            <person name="Robinson T."/>
            <person name="Song A."/>
            <person name="Song B.-B."/>
            <person name="Dinh H."/>
            <person name="Thornton R."/>
            <person name="Coyle M."/>
            <person name="Francisco L."/>
            <person name="Jackson L."/>
            <person name="Javaid M."/>
            <person name="Korchina V."/>
            <person name="Kovar C."/>
            <person name="Mata R."/>
            <person name="Mathew T."/>
            <person name="Ngo R."/>
            <person name="Nguyen L."/>
            <person name="Nguyen N."/>
            <person name="Okwuonu G."/>
            <person name="Ongeri F."/>
            <person name="Pham C."/>
            <person name="Simmons D."/>
            <person name="Wilczek-Boney K."/>
            <person name="Hale W."/>
            <person name="Jakkamsetti A."/>
            <person name="Pham P."/>
            <person name="Ruth R."/>
            <person name="San Lucas F."/>
            <person name="Warren J."/>
            <person name="Zhang J."/>
            <person name="Zhao Z."/>
            <person name="Zhou C."/>
            <person name="Zhu D."/>
            <person name="Lee S."/>
            <person name="Bess C."/>
            <person name="Blankenburg K."/>
            <person name="Forbes L."/>
            <person name="Fu Q."/>
            <person name="Gubbala S."/>
            <person name="Hirani K."/>
            <person name="Jayaseelan J.C."/>
            <person name="Lara F."/>
            <person name="Munidasa M."/>
            <person name="Palculict T."/>
            <person name="Patil S."/>
            <person name="Pu L.-L."/>
            <person name="Saada N."/>
            <person name="Tang L."/>
            <person name="Weissenberger G."/>
            <person name="Zhu Y."/>
            <person name="Hemphill L."/>
            <person name="Shang Y."/>
            <person name="Youmans B."/>
            <person name="Ayvaz T."/>
            <person name="Ross M."/>
            <person name="Santibanez J."/>
            <person name="Aqrawi P."/>
            <person name="Gross S."/>
            <person name="Joshi V."/>
            <person name="Fowler G."/>
            <person name="Nazareth L."/>
            <person name="Reid J."/>
            <person name="Worley K."/>
            <person name="Petrosino J."/>
            <person name="Highlander S."/>
            <person name="Gibbs R."/>
        </authorList>
    </citation>
    <scope>NUCLEOTIDE SEQUENCE [LARGE SCALE GENOMIC DNA]</scope>
    <source>
        <strain evidence="1 2">ATCC 25644</strain>
    </source>
</reference>
<dbReference type="HOGENOM" id="CLU_3253383_0_0_9"/>
<sequence length="42" mass="4840">MPQIEKSDDLQFIANHPVFQFNDYFSMIASVAVKFSSEPDFV</sequence>
<name>E7FN81_9LACO</name>
<dbReference type="Proteomes" id="UP000004099">
    <property type="component" value="Unassembled WGS sequence"/>
</dbReference>
<protein>
    <submittedName>
        <fullName evidence="1">Uncharacterized protein</fullName>
    </submittedName>
</protein>
<comment type="caution">
    <text evidence="1">The sequence shown here is derived from an EMBL/GenBank/DDBJ whole genome shotgun (WGS) entry which is preliminary data.</text>
</comment>
<gene>
    <name evidence="1" type="ORF">HMPREF0542_10358</name>
</gene>
<accession>E7FN81</accession>
<evidence type="ECO:0000313" key="1">
    <source>
        <dbReference type="EMBL" id="EFZ35480.1"/>
    </source>
</evidence>
<organism evidence="1 2">
    <name type="scientific">Ligilactobacillus ruminis ATCC 25644</name>
    <dbReference type="NCBI Taxonomy" id="525362"/>
    <lineage>
        <taxon>Bacteria</taxon>
        <taxon>Bacillati</taxon>
        <taxon>Bacillota</taxon>
        <taxon>Bacilli</taxon>
        <taxon>Lactobacillales</taxon>
        <taxon>Lactobacillaceae</taxon>
        <taxon>Ligilactobacillus</taxon>
    </lineage>
</organism>
<dbReference type="EMBL" id="ACGS02000022">
    <property type="protein sequence ID" value="EFZ35480.1"/>
    <property type="molecule type" value="Genomic_DNA"/>
</dbReference>
<proteinExistence type="predicted"/>
<dbReference type="AlphaFoldDB" id="E7FN81"/>
<evidence type="ECO:0000313" key="2">
    <source>
        <dbReference type="Proteomes" id="UP000004099"/>
    </source>
</evidence>